<dbReference type="InterPro" id="IPR017911">
    <property type="entry name" value="MacB-like_ATP-bd"/>
</dbReference>
<evidence type="ECO:0000256" key="1">
    <source>
        <dbReference type="ARBA" id="ARBA00002579"/>
    </source>
</evidence>
<dbReference type="CDD" id="cd03255">
    <property type="entry name" value="ABC_MJ0796_LolCDE_FtsE"/>
    <property type="match status" value="1"/>
</dbReference>
<keyword evidence="4" id="KW-0813">Transport</keyword>
<evidence type="ECO:0000313" key="8">
    <source>
        <dbReference type="EMBL" id="VEJ09429.1"/>
    </source>
</evidence>
<sequence length="217" mass="24388">MIRFEDVSKVYSGGKKSALQGINIFLPKNSLTYLIGHSGAGKTTLLKLIMGLERANGGRIFFDNHDITRLPAREMPFLRRQIGMVHQEDNLLLHKTVLENVELPLIIAGLSLKQAQGYARAALEKVGLKGYENYYPRSLSGGERQRVDIARAIVHRPKILLADEPTGNLDQKLSREIFSLFANLNQTGMTVLIATHNLEVLRQRPFRCIHLNQGHLV</sequence>
<dbReference type="OrthoDB" id="9802264at2"/>
<evidence type="ECO:0000256" key="6">
    <source>
        <dbReference type="ARBA" id="ARBA00022840"/>
    </source>
</evidence>
<dbReference type="GO" id="GO:0016887">
    <property type="term" value="F:ATP hydrolysis activity"/>
    <property type="evidence" value="ECO:0007669"/>
    <property type="project" value="InterPro"/>
</dbReference>
<comment type="function">
    <text evidence="1">Part of the ABC transporter FtsEX involved in cellular division. Important for assembly or stability of the septal ring.</text>
</comment>
<keyword evidence="8" id="KW-0132">Cell division</keyword>
<keyword evidence="9" id="KW-1185">Reference proteome</keyword>
<dbReference type="GO" id="GO:0005524">
    <property type="term" value="F:ATP binding"/>
    <property type="evidence" value="ECO:0007669"/>
    <property type="project" value="UniProtKB-KW"/>
</dbReference>
<dbReference type="InterPro" id="IPR003593">
    <property type="entry name" value="AAA+_ATPase"/>
</dbReference>
<dbReference type="FunFam" id="3.40.50.300:FF:000056">
    <property type="entry name" value="Cell division ATP-binding protein FtsE"/>
    <property type="match status" value="1"/>
</dbReference>
<reference evidence="8 9" key="1">
    <citation type="submission" date="2018-12" db="EMBL/GenBank/DDBJ databases">
        <authorList>
            <consortium name="Pathogen Informatics"/>
        </authorList>
    </citation>
    <scope>NUCLEOTIDE SEQUENCE [LARGE SCALE GENOMIC DNA]</scope>
    <source>
        <strain evidence="8 9">NCTC12871</strain>
    </source>
</reference>
<dbReference type="GO" id="GO:0051301">
    <property type="term" value="P:cell division"/>
    <property type="evidence" value="ECO:0007669"/>
    <property type="project" value="UniProtKB-KW"/>
</dbReference>
<dbReference type="InterPro" id="IPR003439">
    <property type="entry name" value="ABC_transporter-like_ATP-bd"/>
</dbReference>
<dbReference type="AlphaFoldDB" id="A0A448TTU6"/>
<dbReference type="Proteomes" id="UP000279799">
    <property type="component" value="Chromosome"/>
</dbReference>
<dbReference type="Pfam" id="PF00005">
    <property type="entry name" value="ABC_tran"/>
    <property type="match status" value="1"/>
</dbReference>
<organism evidence="8 9">
    <name type="scientific">Actinobacillus delphinicola</name>
    <dbReference type="NCBI Taxonomy" id="51161"/>
    <lineage>
        <taxon>Bacteria</taxon>
        <taxon>Pseudomonadati</taxon>
        <taxon>Pseudomonadota</taxon>
        <taxon>Gammaproteobacteria</taxon>
        <taxon>Pasteurellales</taxon>
        <taxon>Pasteurellaceae</taxon>
        <taxon>Actinobacillus</taxon>
    </lineage>
</organism>
<dbReference type="PROSITE" id="PS50893">
    <property type="entry name" value="ABC_TRANSPORTER_2"/>
    <property type="match status" value="1"/>
</dbReference>
<evidence type="ECO:0000313" key="9">
    <source>
        <dbReference type="Proteomes" id="UP000279799"/>
    </source>
</evidence>
<dbReference type="PROSITE" id="PS00211">
    <property type="entry name" value="ABC_TRANSPORTER_1"/>
    <property type="match status" value="1"/>
</dbReference>
<accession>A0A448TTU6</accession>
<protein>
    <recommendedName>
        <fullName evidence="3">Cell division ATP-binding protein FtsE</fullName>
    </recommendedName>
</protein>
<dbReference type="PANTHER" id="PTHR24220:SF470">
    <property type="entry name" value="CELL DIVISION ATP-BINDING PROTEIN FTSE"/>
    <property type="match status" value="1"/>
</dbReference>
<feature type="domain" description="ABC transporter" evidence="7">
    <location>
        <begin position="2"/>
        <end position="217"/>
    </location>
</feature>
<dbReference type="PANTHER" id="PTHR24220">
    <property type="entry name" value="IMPORT ATP-BINDING PROTEIN"/>
    <property type="match status" value="1"/>
</dbReference>
<dbReference type="EMBL" id="LR134510">
    <property type="protein sequence ID" value="VEJ09429.1"/>
    <property type="molecule type" value="Genomic_DNA"/>
</dbReference>
<dbReference type="SMART" id="SM00382">
    <property type="entry name" value="AAA"/>
    <property type="match status" value="1"/>
</dbReference>
<gene>
    <name evidence="8" type="primary">fstE</name>
    <name evidence="8" type="ORF">NCTC12871_00882</name>
</gene>
<dbReference type="KEGG" id="adp:NCTC12871_00882"/>
<keyword evidence="6 8" id="KW-0067">ATP-binding</keyword>
<comment type="similarity">
    <text evidence="2">Belongs to the ABC transporter superfamily.</text>
</comment>
<evidence type="ECO:0000259" key="7">
    <source>
        <dbReference type="PROSITE" id="PS50893"/>
    </source>
</evidence>
<keyword evidence="5" id="KW-0547">Nucleotide-binding</keyword>
<proteinExistence type="inferred from homology"/>
<dbReference type="Gene3D" id="3.40.50.300">
    <property type="entry name" value="P-loop containing nucleotide triphosphate hydrolases"/>
    <property type="match status" value="1"/>
</dbReference>
<dbReference type="RefSeq" id="WP_126599355.1">
    <property type="nucleotide sequence ID" value="NZ_LR134510.1"/>
</dbReference>
<evidence type="ECO:0000256" key="4">
    <source>
        <dbReference type="ARBA" id="ARBA00022448"/>
    </source>
</evidence>
<evidence type="ECO:0000256" key="2">
    <source>
        <dbReference type="ARBA" id="ARBA00005417"/>
    </source>
</evidence>
<dbReference type="InterPro" id="IPR015854">
    <property type="entry name" value="ABC_transpr_LolD-like"/>
</dbReference>
<keyword evidence="8" id="KW-0131">Cell cycle</keyword>
<dbReference type="GO" id="GO:0005886">
    <property type="term" value="C:plasma membrane"/>
    <property type="evidence" value="ECO:0007669"/>
    <property type="project" value="UniProtKB-ARBA"/>
</dbReference>
<name>A0A448TTU6_9PAST</name>
<evidence type="ECO:0000256" key="3">
    <source>
        <dbReference type="ARBA" id="ARBA00020019"/>
    </source>
</evidence>
<dbReference type="InterPro" id="IPR027417">
    <property type="entry name" value="P-loop_NTPase"/>
</dbReference>
<dbReference type="SUPFAM" id="SSF52540">
    <property type="entry name" value="P-loop containing nucleoside triphosphate hydrolases"/>
    <property type="match status" value="1"/>
</dbReference>
<evidence type="ECO:0000256" key="5">
    <source>
        <dbReference type="ARBA" id="ARBA00022741"/>
    </source>
</evidence>
<dbReference type="GO" id="GO:0022857">
    <property type="term" value="F:transmembrane transporter activity"/>
    <property type="evidence" value="ECO:0007669"/>
    <property type="project" value="TreeGrafter"/>
</dbReference>
<dbReference type="InterPro" id="IPR017871">
    <property type="entry name" value="ABC_transporter-like_CS"/>
</dbReference>